<dbReference type="PANTHER" id="PTHR38442:SF1">
    <property type="entry name" value="INNER MEMBRANE PROTEIN"/>
    <property type="match status" value="1"/>
</dbReference>
<sequence>MNAAPSPTPLRRSRRIALALLLAATLLFLFSAWRGMQGPFAWTGAFAEAAMVGGLADWFAVVALFRHPLGLPIPHTAILPRQRERLSRRLATFIRSQFLQTEALVQMLARQNPAARLARWLHSPRHRHLVAQQLLSLLQRSLDTGSVEPFRSALRGSIGRQLQTLDLGPWLGKLMQMLTARGRHQELLDEGIHQLQDWLSRASVQEQLAEQIETLLERAYPTLFSWLGSVVDPSSLSHNLSRNLVRALHELLTEISVDPEHPRRLAFDAWVGRTAMRLQQDPDWQADIQRWQERILSDPAVLSYVDAIVADLWHWLGDDLASPNSRLRRAIVGFLGQVAHWLDTQSSLCAALDAYLLDSARSLAPAVQENLQQHIIATIDAWPTADMVRLLEDGIGSDLQYIRINGTLVGGCVGVLIHATAVLVMGGIP</sequence>
<dbReference type="RefSeq" id="WP_004870681.1">
    <property type="nucleotide sequence ID" value="NZ_CP005986.1"/>
</dbReference>
<dbReference type="SUPFAM" id="SSF48371">
    <property type="entry name" value="ARM repeat"/>
    <property type="match status" value="1"/>
</dbReference>
<dbReference type="Pfam" id="PF04286">
    <property type="entry name" value="DUF445"/>
    <property type="match status" value="1"/>
</dbReference>
<dbReference type="eggNOG" id="COG2733">
    <property type="taxonomic scope" value="Bacteria"/>
</dbReference>
<evidence type="ECO:0000313" key="1">
    <source>
        <dbReference type="EMBL" id="AIA54431.1"/>
    </source>
</evidence>
<dbReference type="GO" id="GO:0005886">
    <property type="term" value="C:plasma membrane"/>
    <property type="evidence" value="ECO:0007669"/>
    <property type="project" value="TreeGrafter"/>
</dbReference>
<name>A0A059ZWS2_ACICK</name>
<dbReference type="KEGG" id="acz:Acaty_c0546"/>
<organism evidence="1 2">
    <name type="scientific">Acidithiobacillus caldus (strain ATCC 51756 / DSM 8584 / KU)</name>
    <dbReference type="NCBI Taxonomy" id="637389"/>
    <lineage>
        <taxon>Bacteria</taxon>
        <taxon>Pseudomonadati</taxon>
        <taxon>Pseudomonadota</taxon>
        <taxon>Acidithiobacillia</taxon>
        <taxon>Acidithiobacillales</taxon>
        <taxon>Acidithiobacillaceae</taxon>
        <taxon>Acidithiobacillus</taxon>
    </lineage>
</organism>
<gene>
    <name evidence="1" type="ORF">Acaty_c0546</name>
</gene>
<proteinExistence type="predicted"/>
<dbReference type="PANTHER" id="PTHR38442">
    <property type="entry name" value="INNER MEMBRANE PROTEIN-RELATED"/>
    <property type="match status" value="1"/>
</dbReference>
<dbReference type="InterPro" id="IPR007383">
    <property type="entry name" value="DUF445"/>
</dbReference>
<evidence type="ECO:0000313" key="2">
    <source>
        <dbReference type="Proteomes" id="UP000005522"/>
    </source>
</evidence>
<accession>A0A059ZWS2</accession>
<dbReference type="Proteomes" id="UP000005522">
    <property type="component" value="Chromosome"/>
</dbReference>
<protein>
    <submittedName>
        <fullName evidence="1">Putative membrane protein</fullName>
    </submittedName>
</protein>
<dbReference type="InterPro" id="IPR016024">
    <property type="entry name" value="ARM-type_fold"/>
</dbReference>
<dbReference type="HOGENOM" id="CLU_036718_2_0_6"/>
<reference evidence="1 2" key="1">
    <citation type="journal article" date="2009" name="J. Bacteriol.">
        <title>Draft genome sequence of the extremely acidophilic bacterium Acidithiobacillus caldus ATCC 51756 reveals metabolic versatility in the genus Acidithiobacillus.</title>
        <authorList>
            <person name="Valdes J."/>
            <person name="Quatrini R."/>
            <person name="Hallberg K."/>
            <person name="Dopson M."/>
            <person name="Valenzuela P.D."/>
            <person name="Holmes D.S."/>
        </authorList>
    </citation>
    <scope>NUCLEOTIDE SEQUENCE [LARGE SCALE GENOMIC DNA]</scope>
    <source>
        <strain evidence="2">ATCC 51756 / DSM 8584 / KU</strain>
    </source>
</reference>
<dbReference type="EMBL" id="CP005986">
    <property type="protein sequence ID" value="AIA54431.1"/>
    <property type="molecule type" value="Genomic_DNA"/>
</dbReference>
<dbReference type="AlphaFoldDB" id="A0A059ZWS2"/>